<dbReference type="SUPFAM" id="SSF51126">
    <property type="entry name" value="Pectin lyase-like"/>
    <property type="match status" value="1"/>
</dbReference>
<evidence type="ECO:0000313" key="3">
    <source>
        <dbReference type="EMBL" id="MFD1143520.1"/>
    </source>
</evidence>
<dbReference type="Gene3D" id="2.160.20.10">
    <property type="entry name" value="Single-stranded right-handed beta-helix, Pectin lyase-like"/>
    <property type="match status" value="1"/>
</dbReference>
<keyword evidence="1" id="KW-0732">Signal</keyword>
<organism evidence="3 4">
    <name type="scientific">Larkinella insperata</name>
    <dbReference type="NCBI Taxonomy" id="332158"/>
    <lineage>
        <taxon>Bacteria</taxon>
        <taxon>Pseudomonadati</taxon>
        <taxon>Bacteroidota</taxon>
        <taxon>Cytophagia</taxon>
        <taxon>Cytophagales</taxon>
        <taxon>Spirosomataceae</taxon>
        <taxon>Larkinella</taxon>
    </lineage>
</organism>
<feature type="signal peptide" evidence="1">
    <location>
        <begin position="1"/>
        <end position="21"/>
    </location>
</feature>
<dbReference type="InterPro" id="IPR012334">
    <property type="entry name" value="Pectin_lyas_fold"/>
</dbReference>
<accession>A0ABW3QEC9</accession>
<dbReference type="InterPro" id="IPR024535">
    <property type="entry name" value="RHGA/B-epi-like_pectate_lyase"/>
</dbReference>
<name>A0ABW3QEC9_9BACT</name>
<dbReference type="RefSeq" id="WP_379884394.1">
    <property type="nucleotide sequence ID" value="NZ_JBHTLP010000013.1"/>
</dbReference>
<dbReference type="GO" id="GO:0016787">
    <property type="term" value="F:hydrolase activity"/>
    <property type="evidence" value="ECO:0007669"/>
    <property type="project" value="UniProtKB-KW"/>
</dbReference>
<dbReference type="EMBL" id="JBHTLP010000013">
    <property type="protein sequence ID" value="MFD1143520.1"/>
    <property type="molecule type" value="Genomic_DNA"/>
</dbReference>
<proteinExistence type="predicted"/>
<feature type="non-terminal residue" evidence="3">
    <location>
        <position position="390"/>
    </location>
</feature>
<keyword evidence="3" id="KW-0378">Hydrolase</keyword>
<protein>
    <submittedName>
        <fullName evidence="3">Glycosyl hydrolase family 28-related protein</fullName>
    </submittedName>
</protein>
<dbReference type="InterPro" id="IPR011050">
    <property type="entry name" value="Pectin_lyase_fold/virulence"/>
</dbReference>
<dbReference type="Pfam" id="PF12708">
    <property type="entry name" value="Pect-lyase_RHGA_epim"/>
    <property type="match status" value="1"/>
</dbReference>
<reference evidence="4" key="1">
    <citation type="journal article" date="2019" name="Int. J. Syst. Evol. Microbiol.">
        <title>The Global Catalogue of Microorganisms (GCM) 10K type strain sequencing project: providing services to taxonomists for standard genome sequencing and annotation.</title>
        <authorList>
            <consortium name="The Broad Institute Genomics Platform"/>
            <consortium name="The Broad Institute Genome Sequencing Center for Infectious Disease"/>
            <person name="Wu L."/>
            <person name="Ma J."/>
        </authorList>
    </citation>
    <scope>NUCLEOTIDE SEQUENCE [LARGE SCALE GENOMIC DNA]</scope>
    <source>
        <strain evidence="4">CCUG 55608</strain>
    </source>
</reference>
<dbReference type="Proteomes" id="UP001597116">
    <property type="component" value="Unassembled WGS sequence"/>
</dbReference>
<feature type="domain" description="Rhamnogalacturonase A/B/Epimerase-like pectate lyase" evidence="2">
    <location>
        <begin position="233"/>
        <end position="305"/>
    </location>
</feature>
<evidence type="ECO:0000256" key="1">
    <source>
        <dbReference type="SAM" id="SignalP"/>
    </source>
</evidence>
<sequence length="390" mass="41932">MTQRFLLFLIFGLSTGIFARAQTAIFNASLSAQPGSAISLQGNFGASAKAYLNKGTSSSSVSLPILVQSANQATVQIPADLGLDLYQVWVSDNGQNSPKVFINQAWGMHFDSPEVAPEGTLRIFGRNLQVSGATAKVRFVASNGTSLNATVSGGDAYALTVKAPSGLQPGTVYSVWVSNGFGGSLGETKMSKTITAIKAGADYFKLNVGWAAKLDFYKNVYNVKTDSRLSTKAKGDGNTSDYKALREAIKKANADGGGIVYLPAGTYKLDFPDNFEGIRMLDRVVLQGAGKDQTIIKFGYNTNSDKVGVYWDSGIKQAGIADLTLLNIDTSGDLVTNMRGKGSEMFLQRIRFDLAKSNWIWFNGSDKLVIANSDFTHGVDNQFSYRGPFM</sequence>
<feature type="chain" id="PRO_5046361385" evidence="1">
    <location>
        <begin position="22"/>
        <end position="390"/>
    </location>
</feature>
<evidence type="ECO:0000259" key="2">
    <source>
        <dbReference type="Pfam" id="PF12708"/>
    </source>
</evidence>
<comment type="caution">
    <text evidence="3">The sequence shown here is derived from an EMBL/GenBank/DDBJ whole genome shotgun (WGS) entry which is preliminary data.</text>
</comment>
<evidence type="ECO:0000313" key="4">
    <source>
        <dbReference type="Proteomes" id="UP001597116"/>
    </source>
</evidence>
<gene>
    <name evidence="3" type="ORF">ACFQ4C_20505</name>
</gene>
<keyword evidence="4" id="KW-1185">Reference proteome</keyword>